<evidence type="ECO:0000313" key="1">
    <source>
        <dbReference type="EMBL" id="BAI62238.1"/>
    </source>
</evidence>
<dbReference type="AlphaFoldDB" id="D1Z0L6"/>
<proteinExistence type="predicted"/>
<dbReference type="EMBL" id="AP011532">
    <property type="protein sequence ID" value="BAI62238.1"/>
    <property type="molecule type" value="Genomic_DNA"/>
</dbReference>
<reference evidence="2" key="3">
    <citation type="journal article" date="2011" name="PLoS ONE">
        <title>Genome sequence of a mesophilic hydrogenotrophic methanogen Methanocella paludicola, the first cultivated representative of the order Methanocellales.</title>
        <authorList>
            <person name="Sakai S."/>
            <person name="Takaki Y."/>
            <person name="Shimamura S."/>
            <person name="Sekine M."/>
            <person name="Tajima T."/>
            <person name="Kosugi H."/>
            <person name="Ichikawa N."/>
            <person name="Tasumi E."/>
            <person name="Hiraki A.T."/>
            <person name="Shimizu A."/>
            <person name="Kato Y."/>
            <person name="Nishiko R."/>
            <person name="Mori K."/>
            <person name="Fujita N."/>
            <person name="Imachi H."/>
            <person name="Takai K."/>
        </authorList>
    </citation>
    <scope>NUCLEOTIDE SEQUENCE [LARGE SCALE GENOMIC DNA]</scope>
    <source>
        <strain evidence="2">DSM 17711 / JCM 13418 / NBRC 101707 / SANAE</strain>
    </source>
</reference>
<dbReference type="RefSeq" id="WP_012900912.1">
    <property type="nucleotide sequence ID" value="NC_013665.1"/>
</dbReference>
<reference evidence="1 2" key="2">
    <citation type="journal article" date="2008" name="Int. J. Syst. Evol. Microbiol.">
        <title>Methanocella paludicola gen. nov., sp. nov., a methane-producing archaeon, the first isolate of the lineage 'Rice Cluster I', and proposal of the new archaeal order Methanocellales ord. nov.</title>
        <authorList>
            <person name="Sakai S."/>
            <person name="Imachi H."/>
            <person name="Hanada S."/>
            <person name="Ohashi A."/>
            <person name="Harada H."/>
            <person name="Kamagata Y."/>
        </authorList>
    </citation>
    <scope>NUCLEOTIDE SEQUENCE [LARGE SCALE GENOMIC DNA]</scope>
    <source>
        <strain evidence="2">DSM 17711 / JCM 13418 / NBRC 101707 / SANAE</strain>
    </source>
</reference>
<name>D1Z0L6_METPS</name>
<dbReference type="InParanoid" id="D1Z0L6"/>
<evidence type="ECO:0000313" key="2">
    <source>
        <dbReference type="Proteomes" id="UP000001882"/>
    </source>
</evidence>
<gene>
    <name evidence="1" type="ordered locus">MCP_2166</name>
</gene>
<reference evidence="1 2" key="1">
    <citation type="journal article" date="2007" name="Appl. Environ. Microbiol.">
        <title>Isolation of key methanogens for global methane emission from rice paddy fields: a novel isolate affiliated with the clone cluster rice cluster I.</title>
        <authorList>
            <person name="Sakai S."/>
            <person name="Imachi H."/>
            <person name="Sekiguchi Y."/>
            <person name="Ohashi A."/>
            <person name="Harada H."/>
            <person name="Kamagata Y."/>
        </authorList>
    </citation>
    <scope>NUCLEOTIDE SEQUENCE [LARGE SCALE GENOMIC DNA]</scope>
    <source>
        <strain evidence="2">DSM 17711 / JCM 13418 / NBRC 101707 / SANAE</strain>
    </source>
</reference>
<sequence length="220" mass="24486">MTSDYYFFNNSCQIYNNSLINSLNRTVGDTFFTKSAFEQSLSLWQDVPLVLAQNHPNPYLFKTDRKAALNAVNGKIVGKGTNARIEGDTLKLSLKICNPEALAYQKAGTLSLSSAFIGTRSTKDNKLVSINSVNHILLFPADEHNKPRDRTVRILNMTTNNDVNAIMNEDGTPTLLTYVRAGLISYADAGLCENPISEQLNKRDEATGGLNWDSIKKVWY</sequence>
<protein>
    <submittedName>
        <fullName evidence="1">Uncharacterized protein</fullName>
    </submittedName>
</protein>
<dbReference type="Proteomes" id="UP000001882">
    <property type="component" value="Chromosome"/>
</dbReference>
<organism evidence="1 2">
    <name type="scientific">Methanocella paludicola (strain DSM 17711 / JCM 13418 / NBRC 101707 / SANAE)</name>
    <dbReference type="NCBI Taxonomy" id="304371"/>
    <lineage>
        <taxon>Archaea</taxon>
        <taxon>Methanobacteriati</taxon>
        <taxon>Methanobacteriota</taxon>
        <taxon>Stenosarchaea group</taxon>
        <taxon>Methanomicrobia</taxon>
        <taxon>Methanocellales</taxon>
        <taxon>Methanocellaceae</taxon>
        <taxon>Methanocella</taxon>
    </lineage>
</organism>
<keyword evidence="2" id="KW-1185">Reference proteome</keyword>
<dbReference type="KEGG" id="mpd:MCP_2166"/>
<accession>D1Z0L6</accession>
<dbReference type="GeneID" id="8682013"/>